<comment type="similarity">
    <text evidence="1">Belongs to the DadA oxidoreductase family.</text>
</comment>
<evidence type="ECO:0000313" key="5">
    <source>
        <dbReference type="Proteomes" id="UP001227126"/>
    </source>
</evidence>
<keyword evidence="2" id="KW-0560">Oxidoreductase</keyword>
<name>A0ABT7FKX9_9RHOB</name>
<proteinExistence type="inferred from homology"/>
<protein>
    <submittedName>
        <fullName evidence="4">FAD-dependent oxidoreductase</fullName>
    </submittedName>
</protein>
<dbReference type="RefSeq" id="WP_284487737.1">
    <property type="nucleotide sequence ID" value="NZ_JASNJE010000055.1"/>
</dbReference>
<evidence type="ECO:0000256" key="1">
    <source>
        <dbReference type="ARBA" id="ARBA00009410"/>
    </source>
</evidence>
<sequence>NIPKLLPQSFEEASETKYQGGHFWTPITPIQGSNLHAGSHANGGLVTPSHAAPWNSPGIFRTLLSSLNDETAALYLKASAIPSYFFWGLQFLRNSTPARYYRTIERNSRLAHYSLGVLNDLTKELDLRFDGERRGTIMFYRNQSAFDRVKRINEYVANSGVHVAQCSAEDLVRLEPALGDIEDKLCGGFYYPGDQHGDAYLYCRALADKLTSNGVDFRFGQSVTGFETSGRRVTGIVTDRERFDTDAVVLATGFWSAMLGRQLRLRLPIKPVKGYSITYDISSVNIRPAIPVVDDELHIGLTPLGDRIRFVGTAEFSGYSPDINPKRIESLRRAALATYPGMASIVNDAEPITIWCNHRPMTPDCLPLVGQTGLENVYLNTGHGYLGWTTASGTSRAVADLIVGRDTSLALDDYNISRF</sequence>
<dbReference type="Proteomes" id="UP001227126">
    <property type="component" value="Unassembled WGS sequence"/>
</dbReference>
<organism evidence="4 5">
    <name type="scientific">Sedimentitalea xiamensis</name>
    <dbReference type="NCBI Taxonomy" id="3050037"/>
    <lineage>
        <taxon>Bacteria</taxon>
        <taxon>Pseudomonadati</taxon>
        <taxon>Pseudomonadota</taxon>
        <taxon>Alphaproteobacteria</taxon>
        <taxon>Rhodobacterales</taxon>
        <taxon>Paracoccaceae</taxon>
        <taxon>Sedimentitalea</taxon>
    </lineage>
</organism>
<accession>A0ABT7FKX9</accession>
<dbReference type="PANTHER" id="PTHR13847:SF280">
    <property type="entry name" value="D-AMINO ACID DEHYDROGENASE"/>
    <property type="match status" value="1"/>
</dbReference>
<keyword evidence="5" id="KW-1185">Reference proteome</keyword>
<evidence type="ECO:0000256" key="2">
    <source>
        <dbReference type="ARBA" id="ARBA00023002"/>
    </source>
</evidence>
<dbReference type="Gene3D" id="3.30.9.10">
    <property type="entry name" value="D-Amino Acid Oxidase, subunit A, domain 2"/>
    <property type="match status" value="1"/>
</dbReference>
<comment type="caution">
    <text evidence="4">The sequence shown here is derived from an EMBL/GenBank/DDBJ whole genome shotgun (WGS) entry which is preliminary data.</text>
</comment>
<evidence type="ECO:0000313" key="4">
    <source>
        <dbReference type="EMBL" id="MDK3075821.1"/>
    </source>
</evidence>
<dbReference type="PANTHER" id="PTHR13847">
    <property type="entry name" value="SARCOSINE DEHYDROGENASE-RELATED"/>
    <property type="match status" value="1"/>
</dbReference>
<dbReference type="EMBL" id="JASNJE010000055">
    <property type="protein sequence ID" value="MDK3075821.1"/>
    <property type="molecule type" value="Genomic_DNA"/>
</dbReference>
<dbReference type="Gene3D" id="3.50.50.60">
    <property type="entry name" value="FAD/NAD(P)-binding domain"/>
    <property type="match status" value="1"/>
</dbReference>
<evidence type="ECO:0000259" key="3">
    <source>
        <dbReference type="Pfam" id="PF01266"/>
    </source>
</evidence>
<dbReference type="Pfam" id="PF01266">
    <property type="entry name" value="DAO"/>
    <property type="match status" value="1"/>
</dbReference>
<gene>
    <name evidence="4" type="ORF">QO034_22460</name>
</gene>
<dbReference type="SUPFAM" id="SSF51905">
    <property type="entry name" value="FAD/NAD(P)-binding domain"/>
    <property type="match status" value="1"/>
</dbReference>
<feature type="domain" description="FAD dependent oxidoreductase" evidence="3">
    <location>
        <begin position="37"/>
        <end position="401"/>
    </location>
</feature>
<dbReference type="InterPro" id="IPR006076">
    <property type="entry name" value="FAD-dep_OxRdtase"/>
</dbReference>
<dbReference type="SUPFAM" id="SSF54373">
    <property type="entry name" value="FAD-linked reductases, C-terminal domain"/>
    <property type="match status" value="1"/>
</dbReference>
<feature type="non-terminal residue" evidence="4">
    <location>
        <position position="1"/>
    </location>
</feature>
<dbReference type="InterPro" id="IPR036188">
    <property type="entry name" value="FAD/NAD-bd_sf"/>
</dbReference>
<reference evidence="4 5" key="1">
    <citation type="submission" date="2023-05" db="EMBL/GenBank/DDBJ databases">
        <title>Sedimentitalea sp. nov. JM2-8.</title>
        <authorList>
            <person name="Huang J."/>
        </authorList>
    </citation>
    <scope>NUCLEOTIDE SEQUENCE [LARGE SCALE GENOMIC DNA]</scope>
    <source>
        <strain evidence="4 5">JM2-8</strain>
    </source>
</reference>